<dbReference type="HOGENOM" id="CLU_3359378_0_0_1"/>
<feature type="signal peptide" evidence="1">
    <location>
        <begin position="1"/>
        <end position="18"/>
    </location>
</feature>
<dbReference type="AlphaFoldDB" id="H2XZR4"/>
<reference evidence="3" key="1">
    <citation type="journal article" date="2002" name="Science">
        <title>The draft genome of Ciona intestinalis: insights into chordate and vertebrate origins.</title>
        <authorList>
            <person name="Dehal P."/>
            <person name="Satou Y."/>
            <person name="Campbell R.K."/>
            <person name="Chapman J."/>
            <person name="Degnan B."/>
            <person name="De Tomaso A."/>
            <person name="Davidson B."/>
            <person name="Di Gregorio A."/>
            <person name="Gelpke M."/>
            <person name="Goodstein D.M."/>
            <person name="Harafuji N."/>
            <person name="Hastings K.E."/>
            <person name="Ho I."/>
            <person name="Hotta K."/>
            <person name="Huang W."/>
            <person name="Kawashima T."/>
            <person name="Lemaire P."/>
            <person name="Martinez D."/>
            <person name="Meinertzhagen I.A."/>
            <person name="Necula S."/>
            <person name="Nonaka M."/>
            <person name="Putnam N."/>
            <person name="Rash S."/>
            <person name="Saiga H."/>
            <person name="Satake M."/>
            <person name="Terry A."/>
            <person name="Yamada L."/>
            <person name="Wang H.G."/>
            <person name="Awazu S."/>
            <person name="Azumi K."/>
            <person name="Boore J."/>
            <person name="Branno M."/>
            <person name="Chin-Bow S."/>
            <person name="DeSantis R."/>
            <person name="Doyle S."/>
            <person name="Francino P."/>
            <person name="Keys D.N."/>
            <person name="Haga S."/>
            <person name="Hayashi H."/>
            <person name="Hino K."/>
            <person name="Imai K.S."/>
            <person name="Inaba K."/>
            <person name="Kano S."/>
            <person name="Kobayashi K."/>
            <person name="Kobayashi M."/>
            <person name="Lee B.I."/>
            <person name="Makabe K.W."/>
            <person name="Manohar C."/>
            <person name="Matassi G."/>
            <person name="Medina M."/>
            <person name="Mochizuki Y."/>
            <person name="Mount S."/>
            <person name="Morishita T."/>
            <person name="Miura S."/>
            <person name="Nakayama A."/>
            <person name="Nishizaka S."/>
            <person name="Nomoto H."/>
            <person name="Ohta F."/>
            <person name="Oishi K."/>
            <person name="Rigoutsos I."/>
            <person name="Sano M."/>
            <person name="Sasaki A."/>
            <person name="Sasakura Y."/>
            <person name="Shoguchi E."/>
            <person name="Shin-i T."/>
            <person name="Spagnuolo A."/>
            <person name="Stainier D."/>
            <person name="Suzuki M.M."/>
            <person name="Tassy O."/>
            <person name="Takatori N."/>
            <person name="Tokuoka M."/>
            <person name="Yagi K."/>
            <person name="Yoshizaki F."/>
            <person name="Wada S."/>
            <person name="Zhang C."/>
            <person name="Hyatt P.D."/>
            <person name="Larimer F."/>
            <person name="Detter C."/>
            <person name="Doggett N."/>
            <person name="Glavina T."/>
            <person name="Hawkins T."/>
            <person name="Richardson P."/>
            <person name="Lucas S."/>
            <person name="Kohara Y."/>
            <person name="Levine M."/>
            <person name="Satoh N."/>
            <person name="Rokhsar D.S."/>
        </authorList>
    </citation>
    <scope>NUCLEOTIDE SEQUENCE [LARGE SCALE GENOMIC DNA]</scope>
</reference>
<evidence type="ECO:0000313" key="2">
    <source>
        <dbReference type="Ensembl" id="ENSCINP00000035148.1"/>
    </source>
</evidence>
<dbReference type="Proteomes" id="UP000008144">
    <property type="component" value="Chromosome 4"/>
</dbReference>
<dbReference type="EMBL" id="EAAA01002029">
    <property type="status" value="NOT_ANNOTATED_CDS"/>
    <property type="molecule type" value="Genomic_DNA"/>
</dbReference>
<protein>
    <submittedName>
        <fullName evidence="2">Uncharacterized protein</fullName>
    </submittedName>
</protein>
<evidence type="ECO:0000313" key="3">
    <source>
        <dbReference type="Proteomes" id="UP000008144"/>
    </source>
</evidence>
<keyword evidence="1" id="KW-0732">Signal</keyword>
<feature type="chain" id="PRO_5003577124" evidence="1">
    <location>
        <begin position="19"/>
        <end position="36"/>
    </location>
</feature>
<reference evidence="2" key="2">
    <citation type="journal article" date="2008" name="Genome Biol.">
        <title>Improved genome assembly and evidence-based global gene model set for the chordate Ciona intestinalis: new insight into intron and operon populations.</title>
        <authorList>
            <person name="Satou Y."/>
            <person name="Mineta K."/>
            <person name="Ogasawara M."/>
            <person name="Sasakura Y."/>
            <person name="Shoguchi E."/>
            <person name="Ueno K."/>
            <person name="Yamada L."/>
            <person name="Matsumoto J."/>
            <person name="Wasserscheid J."/>
            <person name="Dewar K."/>
            <person name="Wiley G.B."/>
            <person name="Macmil S.L."/>
            <person name="Roe B.A."/>
            <person name="Zeller R.W."/>
            <person name="Hastings K.E."/>
            <person name="Lemaire P."/>
            <person name="Lindquist E."/>
            <person name="Endo T."/>
            <person name="Hotta K."/>
            <person name="Inaba K."/>
        </authorList>
    </citation>
    <scope>NUCLEOTIDE SEQUENCE [LARGE SCALE GENOMIC DNA]</scope>
    <source>
        <strain evidence="2">wild type</strain>
    </source>
</reference>
<keyword evidence="3" id="KW-1185">Reference proteome</keyword>
<name>H2XZR4_CIOIN</name>
<reference evidence="2" key="3">
    <citation type="submission" date="2025-08" db="UniProtKB">
        <authorList>
            <consortium name="Ensembl"/>
        </authorList>
    </citation>
    <scope>IDENTIFICATION</scope>
</reference>
<dbReference type="InParanoid" id="H2XZR4"/>
<organism evidence="2 3">
    <name type="scientific">Ciona intestinalis</name>
    <name type="common">Transparent sea squirt</name>
    <name type="synonym">Ascidia intestinalis</name>
    <dbReference type="NCBI Taxonomy" id="7719"/>
    <lineage>
        <taxon>Eukaryota</taxon>
        <taxon>Metazoa</taxon>
        <taxon>Chordata</taxon>
        <taxon>Tunicata</taxon>
        <taxon>Ascidiacea</taxon>
        <taxon>Phlebobranchia</taxon>
        <taxon>Cionidae</taxon>
        <taxon>Ciona</taxon>
    </lineage>
</organism>
<proteinExistence type="predicted"/>
<dbReference type="Ensembl" id="ENSCINT00000034676.1">
    <property type="protein sequence ID" value="ENSCINP00000035148.1"/>
    <property type="gene ID" value="ENSCING00000024249.1"/>
</dbReference>
<evidence type="ECO:0000256" key="1">
    <source>
        <dbReference type="SAM" id="SignalP"/>
    </source>
</evidence>
<sequence length="36" mass="4023">MSLTSLLFLVFLLRKLGPFFFGLGDPFIVFGELAIC</sequence>
<reference evidence="2" key="4">
    <citation type="submission" date="2025-09" db="UniProtKB">
        <authorList>
            <consortium name="Ensembl"/>
        </authorList>
    </citation>
    <scope>IDENTIFICATION</scope>
</reference>
<accession>H2XZR4</accession>